<evidence type="ECO:0000256" key="1">
    <source>
        <dbReference type="ARBA" id="ARBA00022490"/>
    </source>
</evidence>
<sequence length="196" mass="21047">MIDYIKGEIAELTPASITIECNGIGYMANISLNTYTALNGKQSAKLYIFESIREDAHVLFGFADKHEREIFLHLISVSGVGPSTGRMILSSLSSRELEAVIASENATVLQSVKGIGAKTAQRIIIDLKDKIKYTEEGSTVKIPAALFISGAALEAVSALVMLGFTKQASEKAVAKIAKESPSLSVEAIIKEALKRM</sequence>
<keyword evidence="2" id="KW-0227">DNA damage</keyword>
<dbReference type="GO" id="GO:0005524">
    <property type="term" value="F:ATP binding"/>
    <property type="evidence" value="ECO:0007669"/>
    <property type="project" value="InterPro"/>
</dbReference>
<keyword evidence="1" id="KW-0963">Cytoplasm</keyword>
<evidence type="ECO:0000256" key="3">
    <source>
        <dbReference type="ARBA" id="ARBA00023125"/>
    </source>
</evidence>
<dbReference type="GO" id="GO:0006281">
    <property type="term" value="P:DNA repair"/>
    <property type="evidence" value="ECO:0007669"/>
    <property type="project" value="UniProtKB-KW"/>
</dbReference>
<dbReference type="GO" id="GO:0009379">
    <property type="term" value="C:Holliday junction helicase complex"/>
    <property type="evidence" value="ECO:0007669"/>
    <property type="project" value="InterPro"/>
</dbReference>
<dbReference type="EMBL" id="VSSQ01062327">
    <property type="protein sequence ID" value="MPN15523.1"/>
    <property type="molecule type" value="Genomic_DNA"/>
</dbReference>
<dbReference type="EC" id="3.6.4.12" evidence="6"/>
<dbReference type="Gene3D" id="1.10.150.20">
    <property type="entry name" value="5' to 3' exonuclease, C-terminal subdomain"/>
    <property type="match status" value="1"/>
</dbReference>
<accession>A0A645FTV4</accession>
<dbReference type="SUPFAM" id="SSF47781">
    <property type="entry name" value="RuvA domain 2-like"/>
    <property type="match status" value="1"/>
</dbReference>
<dbReference type="GO" id="GO:0009378">
    <property type="term" value="F:four-way junction helicase activity"/>
    <property type="evidence" value="ECO:0007669"/>
    <property type="project" value="InterPro"/>
</dbReference>
<evidence type="ECO:0000256" key="4">
    <source>
        <dbReference type="ARBA" id="ARBA00023204"/>
    </source>
</evidence>
<dbReference type="NCBIfam" id="TIGR00084">
    <property type="entry name" value="ruvA"/>
    <property type="match status" value="1"/>
</dbReference>
<evidence type="ECO:0000259" key="5">
    <source>
        <dbReference type="SMART" id="SM00278"/>
    </source>
</evidence>
<dbReference type="InterPro" id="IPR036267">
    <property type="entry name" value="RuvA_C_sf"/>
</dbReference>
<dbReference type="CDD" id="cd14332">
    <property type="entry name" value="UBA_RuvA_C"/>
    <property type="match status" value="1"/>
</dbReference>
<comment type="caution">
    <text evidence="6">The sequence shown here is derived from an EMBL/GenBank/DDBJ whole genome shotgun (WGS) entry which is preliminary data.</text>
</comment>
<evidence type="ECO:0000313" key="6">
    <source>
        <dbReference type="EMBL" id="MPN15523.1"/>
    </source>
</evidence>
<dbReference type="GO" id="GO:0016787">
    <property type="term" value="F:hydrolase activity"/>
    <property type="evidence" value="ECO:0007669"/>
    <property type="project" value="UniProtKB-KW"/>
</dbReference>
<proteinExistence type="inferred from homology"/>
<dbReference type="InterPro" id="IPR010994">
    <property type="entry name" value="RuvA_2-like"/>
</dbReference>
<dbReference type="InterPro" id="IPR012340">
    <property type="entry name" value="NA-bd_OB-fold"/>
</dbReference>
<dbReference type="Pfam" id="PF14520">
    <property type="entry name" value="HHH_5"/>
    <property type="match status" value="1"/>
</dbReference>
<keyword evidence="4" id="KW-0234">DNA repair</keyword>
<dbReference type="HAMAP" id="MF_00031">
    <property type="entry name" value="DNA_HJ_migration_RuvA"/>
    <property type="match status" value="1"/>
</dbReference>
<dbReference type="Pfam" id="PF07499">
    <property type="entry name" value="RuvA_C"/>
    <property type="match status" value="1"/>
</dbReference>
<keyword evidence="6" id="KW-0378">Hydrolase</keyword>
<dbReference type="SUPFAM" id="SSF46929">
    <property type="entry name" value="DNA helicase RuvA subunit, C-terminal domain"/>
    <property type="match status" value="1"/>
</dbReference>
<name>A0A645FTV4_9ZZZZ</name>
<dbReference type="InterPro" id="IPR013849">
    <property type="entry name" value="DNA_helicase_Holl-junc_RuvA_I"/>
</dbReference>
<feature type="domain" description="Helix-hairpin-helix DNA-binding motif class 1" evidence="5">
    <location>
        <begin position="72"/>
        <end position="91"/>
    </location>
</feature>
<feature type="domain" description="Helix-hairpin-helix DNA-binding motif class 1" evidence="5">
    <location>
        <begin position="107"/>
        <end position="126"/>
    </location>
</feature>
<dbReference type="GO" id="GO:0006310">
    <property type="term" value="P:DNA recombination"/>
    <property type="evidence" value="ECO:0007669"/>
    <property type="project" value="InterPro"/>
</dbReference>
<dbReference type="InterPro" id="IPR003583">
    <property type="entry name" value="Hlx-hairpin-Hlx_DNA-bd_motif"/>
</dbReference>
<keyword evidence="6" id="KW-0347">Helicase</keyword>
<evidence type="ECO:0000256" key="2">
    <source>
        <dbReference type="ARBA" id="ARBA00022763"/>
    </source>
</evidence>
<organism evidence="6">
    <name type="scientific">bioreactor metagenome</name>
    <dbReference type="NCBI Taxonomy" id="1076179"/>
    <lineage>
        <taxon>unclassified sequences</taxon>
        <taxon>metagenomes</taxon>
        <taxon>ecological metagenomes</taxon>
    </lineage>
</organism>
<dbReference type="InterPro" id="IPR011114">
    <property type="entry name" value="RuvA_C"/>
</dbReference>
<protein>
    <submittedName>
        <fullName evidence="6">Holliday junction ATP-dependent DNA helicase RuvA</fullName>
        <ecNumber evidence="6">3.6.4.12</ecNumber>
    </submittedName>
</protein>
<reference evidence="6" key="1">
    <citation type="submission" date="2019-08" db="EMBL/GenBank/DDBJ databases">
        <authorList>
            <person name="Kucharzyk K."/>
            <person name="Murdoch R.W."/>
            <person name="Higgins S."/>
            <person name="Loffler F."/>
        </authorList>
    </citation>
    <scope>NUCLEOTIDE SEQUENCE</scope>
</reference>
<dbReference type="Gene3D" id="2.40.50.140">
    <property type="entry name" value="Nucleic acid-binding proteins"/>
    <property type="match status" value="1"/>
</dbReference>
<keyword evidence="3" id="KW-0238">DNA-binding</keyword>
<gene>
    <name evidence="6" type="primary">ruvA_42</name>
    <name evidence="6" type="ORF">SDC9_162857</name>
</gene>
<dbReference type="SMART" id="SM00278">
    <property type="entry name" value="HhH1"/>
    <property type="match status" value="2"/>
</dbReference>
<dbReference type="SUPFAM" id="SSF50249">
    <property type="entry name" value="Nucleic acid-binding proteins"/>
    <property type="match status" value="1"/>
</dbReference>
<dbReference type="GO" id="GO:0003677">
    <property type="term" value="F:DNA binding"/>
    <property type="evidence" value="ECO:0007669"/>
    <property type="project" value="UniProtKB-KW"/>
</dbReference>
<keyword evidence="6" id="KW-0067">ATP-binding</keyword>
<dbReference type="InterPro" id="IPR000085">
    <property type="entry name" value="RuvA"/>
</dbReference>
<dbReference type="Pfam" id="PF01330">
    <property type="entry name" value="RuvA_N"/>
    <property type="match status" value="1"/>
</dbReference>
<dbReference type="Gene3D" id="1.10.8.10">
    <property type="entry name" value="DNA helicase RuvA subunit, C-terminal domain"/>
    <property type="match status" value="1"/>
</dbReference>
<keyword evidence="6" id="KW-0547">Nucleotide-binding</keyword>
<dbReference type="AlphaFoldDB" id="A0A645FTV4"/>